<dbReference type="Proteomes" id="UP000037982">
    <property type="component" value="Unassembled WGS sequence"/>
</dbReference>
<dbReference type="EMBL" id="LGKG01000135">
    <property type="protein sequence ID" value="KPC62933.1"/>
    <property type="molecule type" value="Genomic_DNA"/>
</dbReference>
<evidence type="ECO:0000313" key="2">
    <source>
        <dbReference type="Proteomes" id="UP000037982"/>
    </source>
</evidence>
<name>A0A0N1JXC8_9ACTN</name>
<reference evidence="2" key="1">
    <citation type="submission" date="2015-07" db="EMBL/GenBank/DDBJ databases">
        <authorList>
            <person name="Ju K.-S."/>
            <person name="Doroghazi J.R."/>
            <person name="Metcalf W.W."/>
        </authorList>
    </citation>
    <scope>NUCLEOTIDE SEQUENCE [LARGE SCALE GENOMIC DNA]</scope>
    <source>
        <strain evidence="2">NRRL ISP-5002</strain>
    </source>
</reference>
<accession>A0A0N1JXC8</accession>
<keyword evidence="2" id="KW-1185">Reference proteome</keyword>
<dbReference type="PATRIC" id="fig|66876.3.peg.3746"/>
<comment type="caution">
    <text evidence="1">The sequence shown here is derived from an EMBL/GenBank/DDBJ whole genome shotgun (WGS) entry which is preliminary data.</text>
</comment>
<protein>
    <submittedName>
        <fullName evidence="1">Uncharacterized protein</fullName>
    </submittedName>
</protein>
<gene>
    <name evidence="1" type="ORF">ADL29_17150</name>
</gene>
<sequence>MTERRREAMRPCPHSAVGVFESAAALRLLPLGEVLEHTFTPCSAAAGRARAHWQTPLMRLCTRAPETTVIDSHSVTRPTGPKGSLSQWRRVRLLQGTWLNGVR</sequence>
<dbReference type="AlphaFoldDB" id="A0A0N1JXC8"/>
<evidence type="ECO:0000313" key="1">
    <source>
        <dbReference type="EMBL" id="KPC62933.1"/>
    </source>
</evidence>
<organism evidence="1 2">
    <name type="scientific">Streptomyces chattanoogensis</name>
    <dbReference type="NCBI Taxonomy" id="66876"/>
    <lineage>
        <taxon>Bacteria</taxon>
        <taxon>Bacillati</taxon>
        <taxon>Actinomycetota</taxon>
        <taxon>Actinomycetes</taxon>
        <taxon>Kitasatosporales</taxon>
        <taxon>Streptomycetaceae</taxon>
        <taxon>Streptomyces</taxon>
    </lineage>
</organism>
<proteinExistence type="predicted"/>